<dbReference type="InterPro" id="IPR053842">
    <property type="entry name" value="NikA-like"/>
</dbReference>
<organism evidence="1 2">
    <name type="scientific">Anaeromicropila populeti</name>
    <dbReference type="NCBI Taxonomy" id="37658"/>
    <lineage>
        <taxon>Bacteria</taxon>
        <taxon>Bacillati</taxon>
        <taxon>Bacillota</taxon>
        <taxon>Clostridia</taxon>
        <taxon>Lachnospirales</taxon>
        <taxon>Lachnospiraceae</taxon>
        <taxon>Anaeromicropila</taxon>
    </lineage>
</organism>
<dbReference type="RefSeq" id="WP_092560184.1">
    <property type="nucleotide sequence ID" value="NZ_FOYZ01000005.1"/>
</dbReference>
<protein>
    <submittedName>
        <fullName evidence="1">Mobilisation protein (MobC)</fullName>
    </submittedName>
</protein>
<dbReference type="Proteomes" id="UP000199659">
    <property type="component" value="Unassembled WGS sequence"/>
</dbReference>
<dbReference type="STRING" id="37658.SAMN05661086_01626"/>
<sequence>MKTKKISVRVTEKEKQYLKDKAAQAGYETESEYILFCCFGHPPTVIAKELLVACSNGKTSKRIEVRVTEEEKKAILEKAAQANMKESRYIRNCCLGKEIVVIEDLKGFARELNKVGTNLNQIARLCNEGLIQCPDIVETKEELKKIYQELIKLNKKTQPSR</sequence>
<evidence type="ECO:0000313" key="2">
    <source>
        <dbReference type="Proteomes" id="UP000199659"/>
    </source>
</evidence>
<dbReference type="OrthoDB" id="9804743at2"/>
<dbReference type="EMBL" id="FOYZ01000005">
    <property type="protein sequence ID" value="SFR77525.1"/>
    <property type="molecule type" value="Genomic_DNA"/>
</dbReference>
<evidence type="ECO:0000313" key="1">
    <source>
        <dbReference type="EMBL" id="SFR77525.1"/>
    </source>
</evidence>
<reference evidence="1 2" key="1">
    <citation type="submission" date="2016-10" db="EMBL/GenBank/DDBJ databases">
        <authorList>
            <person name="de Groot N.N."/>
        </authorList>
    </citation>
    <scope>NUCLEOTIDE SEQUENCE [LARGE SCALE GENOMIC DNA]</scope>
    <source>
        <strain evidence="1 2">743A</strain>
    </source>
</reference>
<dbReference type="Pfam" id="PF21983">
    <property type="entry name" value="NikA-like"/>
    <property type="match status" value="2"/>
</dbReference>
<gene>
    <name evidence="1" type="ORF">SAMN05661086_01626</name>
</gene>
<keyword evidence="2" id="KW-1185">Reference proteome</keyword>
<name>A0A1I6JET0_9FIRM</name>
<accession>A0A1I6JET0</accession>
<proteinExistence type="predicted"/>
<dbReference type="AlphaFoldDB" id="A0A1I6JET0"/>